<dbReference type="SUPFAM" id="SSF54427">
    <property type="entry name" value="NTF2-like"/>
    <property type="match status" value="1"/>
</dbReference>
<evidence type="ECO:0008006" key="3">
    <source>
        <dbReference type="Google" id="ProtNLM"/>
    </source>
</evidence>
<gene>
    <name evidence="1" type="ORF">K460DRAFT_294206</name>
</gene>
<dbReference type="EMBL" id="ML976618">
    <property type="protein sequence ID" value="KAF1841785.1"/>
    <property type="molecule type" value="Genomic_DNA"/>
</dbReference>
<accession>A0A9P4GA28</accession>
<comment type="caution">
    <text evidence="1">The sequence shown here is derived from an EMBL/GenBank/DDBJ whole genome shotgun (WGS) entry which is preliminary data.</text>
</comment>
<dbReference type="GeneID" id="63846730"/>
<keyword evidence="2" id="KW-1185">Reference proteome</keyword>
<dbReference type="Gene3D" id="3.10.450.50">
    <property type="match status" value="1"/>
</dbReference>
<protein>
    <recommendedName>
        <fullName evidence="3">SnoaL-like domain-containing protein</fullName>
    </recommendedName>
</protein>
<dbReference type="AlphaFoldDB" id="A0A9P4GA28"/>
<organism evidence="1 2">
    <name type="scientific">Cucurbitaria berberidis CBS 394.84</name>
    <dbReference type="NCBI Taxonomy" id="1168544"/>
    <lineage>
        <taxon>Eukaryota</taxon>
        <taxon>Fungi</taxon>
        <taxon>Dikarya</taxon>
        <taxon>Ascomycota</taxon>
        <taxon>Pezizomycotina</taxon>
        <taxon>Dothideomycetes</taxon>
        <taxon>Pleosporomycetidae</taxon>
        <taxon>Pleosporales</taxon>
        <taxon>Pleosporineae</taxon>
        <taxon>Cucurbitariaceae</taxon>
        <taxon>Cucurbitaria</taxon>
    </lineage>
</organism>
<dbReference type="OrthoDB" id="5317712at2759"/>
<sequence length="128" mass="13932">MTTQAHAITLTKLNLSAIFGEKDVQTRLKTIADLWVSSPEVFFLDSLGVFKSHEAISGMVGTVQGFGGPDDEFVELKTLKHDEEDDVWVTRVKWGVGSPGGELALTGWDVVTIVGGKIKACYTFLDSK</sequence>
<dbReference type="RefSeq" id="XP_040784348.1">
    <property type="nucleotide sequence ID" value="XM_040929478.1"/>
</dbReference>
<evidence type="ECO:0000313" key="1">
    <source>
        <dbReference type="EMBL" id="KAF1841785.1"/>
    </source>
</evidence>
<proteinExistence type="predicted"/>
<reference evidence="1" key="1">
    <citation type="submission" date="2020-01" db="EMBL/GenBank/DDBJ databases">
        <authorList>
            <consortium name="DOE Joint Genome Institute"/>
            <person name="Haridas S."/>
            <person name="Albert R."/>
            <person name="Binder M."/>
            <person name="Bloem J."/>
            <person name="Labutti K."/>
            <person name="Salamov A."/>
            <person name="Andreopoulos B."/>
            <person name="Baker S.E."/>
            <person name="Barry K."/>
            <person name="Bills G."/>
            <person name="Bluhm B.H."/>
            <person name="Cannon C."/>
            <person name="Castanera R."/>
            <person name="Culley D.E."/>
            <person name="Daum C."/>
            <person name="Ezra D."/>
            <person name="Gonzalez J.B."/>
            <person name="Henrissat B."/>
            <person name="Kuo A."/>
            <person name="Liang C."/>
            <person name="Lipzen A."/>
            <person name="Lutzoni F."/>
            <person name="Magnuson J."/>
            <person name="Mondo S."/>
            <person name="Nolan M."/>
            <person name="Ohm R."/>
            <person name="Pangilinan J."/>
            <person name="Park H.-J."/>
            <person name="Ramirez L."/>
            <person name="Alfaro M."/>
            <person name="Sun H."/>
            <person name="Tritt A."/>
            <person name="Yoshinaga Y."/>
            <person name="Zwiers L.-H."/>
            <person name="Turgeon B.G."/>
            <person name="Goodwin S.B."/>
            <person name="Spatafora J.W."/>
            <person name="Crous P.W."/>
            <person name="Grigoriev I.V."/>
        </authorList>
    </citation>
    <scope>NUCLEOTIDE SEQUENCE</scope>
    <source>
        <strain evidence="1">CBS 394.84</strain>
    </source>
</reference>
<evidence type="ECO:0000313" key="2">
    <source>
        <dbReference type="Proteomes" id="UP000800039"/>
    </source>
</evidence>
<dbReference type="Proteomes" id="UP000800039">
    <property type="component" value="Unassembled WGS sequence"/>
</dbReference>
<dbReference type="InterPro" id="IPR032710">
    <property type="entry name" value="NTF2-like_dom_sf"/>
</dbReference>
<name>A0A9P4GA28_9PLEO</name>